<evidence type="ECO:0000256" key="1">
    <source>
        <dbReference type="SAM" id="Coils"/>
    </source>
</evidence>
<accession>A0A699YYZ8</accession>
<evidence type="ECO:0000313" key="3">
    <source>
        <dbReference type="Proteomes" id="UP000485058"/>
    </source>
</evidence>
<sequence length="64" mass="7308">MRKKEEDEAMLTHAQQLHASREVLLQQLSAAKERIAQLTQLHLELLERCARQGLQLPAPSSSYL</sequence>
<dbReference type="Proteomes" id="UP000485058">
    <property type="component" value="Unassembled WGS sequence"/>
</dbReference>
<keyword evidence="1" id="KW-0175">Coiled coil</keyword>
<dbReference type="AlphaFoldDB" id="A0A699YYZ8"/>
<dbReference type="EMBL" id="BLLF01000481">
    <property type="protein sequence ID" value="GFH12246.1"/>
    <property type="molecule type" value="Genomic_DNA"/>
</dbReference>
<comment type="caution">
    <text evidence="2">The sequence shown here is derived from an EMBL/GenBank/DDBJ whole genome shotgun (WGS) entry which is preliminary data.</text>
</comment>
<feature type="non-terminal residue" evidence="2">
    <location>
        <position position="1"/>
    </location>
</feature>
<keyword evidence="3" id="KW-1185">Reference proteome</keyword>
<feature type="coiled-coil region" evidence="1">
    <location>
        <begin position="14"/>
        <end position="48"/>
    </location>
</feature>
<reference evidence="2 3" key="1">
    <citation type="submission" date="2020-02" db="EMBL/GenBank/DDBJ databases">
        <title>Draft genome sequence of Haematococcus lacustris strain NIES-144.</title>
        <authorList>
            <person name="Morimoto D."/>
            <person name="Nakagawa S."/>
            <person name="Yoshida T."/>
            <person name="Sawayama S."/>
        </authorList>
    </citation>
    <scope>NUCLEOTIDE SEQUENCE [LARGE SCALE GENOMIC DNA]</scope>
    <source>
        <strain evidence="2 3">NIES-144</strain>
    </source>
</reference>
<evidence type="ECO:0000313" key="2">
    <source>
        <dbReference type="EMBL" id="GFH12246.1"/>
    </source>
</evidence>
<proteinExistence type="predicted"/>
<gene>
    <name evidence="2" type="ORF">HaLaN_07891</name>
</gene>
<organism evidence="2 3">
    <name type="scientific">Haematococcus lacustris</name>
    <name type="common">Green alga</name>
    <name type="synonym">Haematococcus pluvialis</name>
    <dbReference type="NCBI Taxonomy" id="44745"/>
    <lineage>
        <taxon>Eukaryota</taxon>
        <taxon>Viridiplantae</taxon>
        <taxon>Chlorophyta</taxon>
        <taxon>core chlorophytes</taxon>
        <taxon>Chlorophyceae</taxon>
        <taxon>CS clade</taxon>
        <taxon>Chlamydomonadales</taxon>
        <taxon>Haematococcaceae</taxon>
        <taxon>Haematococcus</taxon>
    </lineage>
</organism>
<name>A0A699YYZ8_HAELA</name>
<protein>
    <submittedName>
        <fullName evidence="2">Uncharacterized protein</fullName>
    </submittedName>
</protein>